<comment type="caution">
    <text evidence="1">The sequence shown here is derived from an EMBL/GenBank/DDBJ whole genome shotgun (WGS) entry which is preliminary data.</text>
</comment>
<dbReference type="Proteomes" id="UP000828390">
    <property type="component" value="Unassembled WGS sequence"/>
</dbReference>
<reference evidence="1" key="2">
    <citation type="submission" date="2020-11" db="EMBL/GenBank/DDBJ databases">
        <authorList>
            <person name="McCartney M.A."/>
            <person name="Auch B."/>
            <person name="Kono T."/>
            <person name="Mallez S."/>
            <person name="Becker A."/>
            <person name="Gohl D.M."/>
            <person name="Silverstein K.A.T."/>
            <person name="Koren S."/>
            <person name="Bechman K.B."/>
            <person name="Herman A."/>
            <person name="Abrahante J.E."/>
            <person name="Garbe J."/>
        </authorList>
    </citation>
    <scope>NUCLEOTIDE SEQUENCE</scope>
    <source>
        <strain evidence="1">Duluth1</strain>
        <tissue evidence="1">Whole animal</tissue>
    </source>
</reference>
<accession>A0A9D4CIP1</accession>
<evidence type="ECO:0000313" key="2">
    <source>
        <dbReference type="Proteomes" id="UP000828390"/>
    </source>
</evidence>
<gene>
    <name evidence="1" type="ORF">DPMN_051033</name>
</gene>
<protein>
    <submittedName>
        <fullName evidence="1">Uncharacterized protein</fullName>
    </submittedName>
</protein>
<evidence type="ECO:0000313" key="1">
    <source>
        <dbReference type="EMBL" id="KAH3725198.1"/>
    </source>
</evidence>
<dbReference type="EMBL" id="JAIWYP010000012">
    <property type="protein sequence ID" value="KAH3725198.1"/>
    <property type="molecule type" value="Genomic_DNA"/>
</dbReference>
<dbReference type="AlphaFoldDB" id="A0A9D4CIP1"/>
<reference evidence="1" key="1">
    <citation type="journal article" date="2019" name="bioRxiv">
        <title>The Genome of the Zebra Mussel, Dreissena polymorpha: A Resource for Invasive Species Research.</title>
        <authorList>
            <person name="McCartney M.A."/>
            <person name="Auch B."/>
            <person name="Kono T."/>
            <person name="Mallez S."/>
            <person name="Zhang Y."/>
            <person name="Obille A."/>
            <person name="Becker A."/>
            <person name="Abrahante J.E."/>
            <person name="Garbe J."/>
            <person name="Badalamenti J.P."/>
            <person name="Herman A."/>
            <person name="Mangelson H."/>
            <person name="Liachko I."/>
            <person name="Sullivan S."/>
            <person name="Sone E.D."/>
            <person name="Koren S."/>
            <person name="Silverstein K.A.T."/>
            <person name="Beckman K.B."/>
            <person name="Gohl D.M."/>
        </authorList>
    </citation>
    <scope>NUCLEOTIDE SEQUENCE</scope>
    <source>
        <strain evidence="1">Duluth1</strain>
        <tissue evidence="1">Whole animal</tissue>
    </source>
</reference>
<name>A0A9D4CIP1_DREPO</name>
<organism evidence="1 2">
    <name type="scientific">Dreissena polymorpha</name>
    <name type="common">Zebra mussel</name>
    <name type="synonym">Mytilus polymorpha</name>
    <dbReference type="NCBI Taxonomy" id="45954"/>
    <lineage>
        <taxon>Eukaryota</taxon>
        <taxon>Metazoa</taxon>
        <taxon>Spiralia</taxon>
        <taxon>Lophotrochozoa</taxon>
        <taxon>Mollusca</taxon>
        <taxon>Bivalvia</taxon>
        <taxon>Autobranchia</taxon>
        <taxon>Heteroconchia</taxon>
        <taxon>Euheterodonta</taxon>
        <taxon>Imparidentia</taxon>
        <taxon>Neoheterodontei</taxon>
        <taxon>Myida</taxon>
        <taxon>Dreissenoidea</taxon>
        <taxon>Dreissenidae</taxon>
        <taxon>Dreissena</taxon>
    </lineage>
</organism>
<sequence length="51" mass="5510">MAPLQFLVVMTTIQSSCTHPGGIRPVSAHFPCEDIHDVGAQAPHEQLARSQ</sequence>
<proteinExistence type="predicted"/>
<keyword evidence="2" id="KW-1185">Reference proteome</keyword>